<proteinExistence type="predicted"/>
<keyword evidence="1" id="KW-0472">Membrane</keyword>
<evidence type="ECO:0000313" key="3">
    <source>
        <dbReference type="EMBL" id="SDX45362.1"/>
    </source>
</evidence>
<evidence type="ECO:0000256" key="1">
    <source>
        <dbReference type="SAM" id="Phobius"/>
    </source>
</evidence>
<dbReference type="RefSeq" id="WP_076569152.1">
    <property type="nucleotide sequence ID" value="NZ_FNOS01000001.1"/>
</dbReference>
<feature type="transmembrane region" description="Helical" evidence="1">
    <location>
        <begin position="7"/>
        <end position="27"/>
    </location>
</feature>
<feature type="domain" description="DUF3899" evidence="2">
    <location>
        <begin position="35"/>
        <end position="117"/>
    </location>
</feature>
<gene>
    <name evidence="3" type="ORF">SAMN04488081_0567</name>
</gene>
<reference evidence="3 4" key="1">
    <citation type="submission" date="2016-10" db="EMBL/GenBank/DDBJ databases">
        <authorList>
            <person name="Varghese N."/>
            <person name="Submissions S."/>
        </authorList>
    </citation>
    <scope>NUCLEOTIDE SEQUENCE [LARGE SCALE GENOMIC DNA]</scope>
    <source>
        <strain evidence="3 4">DSM 20748</strain>
    </source>
</reference>
<dbReference type="EMBL" id="FNOS01000001">
    <property type="protein sequence ID" value="SDX45362.1"/>
    <property type="molecule type" value="Genomic_DNA"/>
</dbReference>
<dbReference type="InterPro" id="IPR025007">
    <property type="entry name" value="DUF3899"/>
</dbReference>
<comment type="caution">
    <text evidence="3">The sequence shown here is derived from an EMBL/GenBank/DDBJ whole genome shotgun (WGS) entry which is preliminary data.</text>
</comment>
<name>A0A1H3BTJ8_9BACI</name>
<dbReference type="Pfam" id="PF13038">
    <property type="entry name" value="DUF3899"/>
    <property type="match status" value="1"/>
</dbReference>
<accession>A0A1H3BTJ8</accession>
<evidence type="ECO:0000313" key="4">
    <source>
        <dbReference type="Proteomes" id="UP000198647"/>
    </source>
</evidence>
<organism evidence="3 4">
    <name type="scientific">Salimicrobium album</name>
    <dbReference type="NCBI Taxonomy" id="50717"/>
    <lineage>
        <taxon>Bacteria</taxon>
        <taxon>Bacillati</taxon>
        <taxon>Bacillota</taxon>
        <taxon>Bacilli</taxon>
        <taxon>Bacillales</taxon>
        <taxon>Bacillaceae</taxon>
        <taxon>Salimicrobium</taxon>
    </lineage>
</organism>
<dbReference type="Proteomes" id="UP000198647">
    <property type="component" value="Unassembled WGS sequence"/>
</dbReference>
<feature type="transmembrane region" description="Helical" evidence="1">
    <location>
        <begin position="102"/>
        <end position="122"/>
    </location>
</feature>
<keyword evidence="4" id="KW-1185">Reference proteome</keyword>
<keyword evidence="1" id="KW-0812">Transmembrane</keyword>
<protein>
    <recommendedName>
        <fullName evidence="2">DUF3899 domain-containing protein</fullName>
    </recommendedName>
</protein>
<sequence length="126" mass="15192">MEAVKKAFFVLLVNLVITALLFLFNAPAYTLKYYINSVFYVVFFYLFIALMMWVIRGRFFDGITYSFRRFYNKTSKQRDYLEEWKGKPLPSETVNHSWLRMFFFQGVFMLMIMFGLLFFYYAGVAN</sequence>
<feature type="transmembrane region" description="Helical" evidence="1">
    <location>
        <begin position="33"/>
        <end position="55"/>
    </location>
</feature>
<keyword evidence="1" id="KW-1133">Transmembrane helix</keyword>
<evidence type="ECO:0000259" key="2">
    <source>
        <dbReference type="Pfam" id="PF13038"/>
    </source>
</evidence>